<protein>
    <recommendedName>
        <fullName evidence="1">Nucleolar 27S pre-rRNA processing Urb2/Npa2 C-terminal domain-containing protein</fullName>
    </recommendedName>
</protein>
<dbReference type="InterPro" id="IPR018849">
    <property type="entry name" value="Urb2/Npa2_C"/>
</dbReference>
<evidence type="ECO:0000313" key="2">
    <source>
        <dbReference type="EMBL" id="CAI4034443.1"/>
    </source>
</evidence>
<sequence length="1174" mass="134809">MGNLAKELSIPDNAQDLSKILRSTSTKPHQIAQIVSQLDELEIYFPNKEIFVLDLLIDRLNNGNLDDFKTSEHTWIIFSKLLDEINDTVSIKKLLKKLKVVPVMTRTIYVWPRNQLIAGSIPFMKTFFAIHDYLMVNFSVEESFQLLEEVINGLSLCSSANFAYSYLQDACNLTRIDNITTTDNKIATCYCKHMLLPSLIYFVKIEHPVSSNKSFIRLSNLMGKFLLQPRVDYMKLNEKFVQENASKITDDMAYYYFATFVDFLSKDNFVQLETIFTILAAQKPSLKFKFLTLLAESKKTVSQEFLETLLLETLTSNDKSGALSLIPTILKLDIEVAIKHILRLLILIQSEHITDPHFSSHIWDLIIQSHANARELSDFFAKINKYCSEKGSDSYFLISCPAYVKSITKQMFTLSSLQWKSLLQTLLDQVNSDSTNRVPLYLIGICLEGLSESASHTILTELKPVLSQVFTLESFNNSLQWDLKYHIMEVYDDIVPAEELEKLNYISSSNLFDITSGQLEKLFFYCFKLREYFSFDLPNIIEKFMKYFVTLDDQNKSILSFSIVSKFATLVNNNFTREQISTLLDSLLSNSKNLYLVLSNDDVFEEANITYALINKLSCSYHQSSALNALVQIPIQCINKNIRVSLINNITSESFCLSTAAKKCALHLLASPTFKTNIETNFNELCERTIVTPESIISRTYDKEMKMGDEESIFEKVWTNHLSQAKEPVSEKFLRSGYQIIRKAMSLPNCDTKLIIAGFIIAKFSTLDNKQKDAQDMTIEYAVDILENYSQNFDSKSIPLVRISMSALYKIITVGQGDISKHKTKILALFSKIMLRYHSEKIYHRPEEQEMFLVHSLLVEDKLEYIFAEYLNINHTVQCDSALGFCLEKSLKKGPDAFNRLLWNSAQSFSTINESYGEKFMRIFIIMSTRITRDNNLGHHIFVIALLEAYTSCDIEKFGYKSYLLLLNAIKDFLVSKPWLFTQYCIEMLLPFCLKIVNLSISYDLTIETNKGFVNIIEVIDHILLVHRFKFSNRHHLINAVLCQLLEKLATHDGILSTQSADSIARLITNYCEPYDVSNPQNGPKNNLNSKISLIKQSIRKNVLVVLTKYIQLSITTQFNLNIKKSLQPGIHAIFDILSQNELNQLNAFLDASGKQYFKALYVQYKKTGKWRED</sequence>
<gene>
    <name evidence="2" type="primary">SMKI10G2340</name>
    <name evidence="2" type="ORF">SMKI_10G2340</name>
</gene>
<dbReference type="Proteomes" id="UP001161438">
    <property type="component" value="Chromosome 10"/>
</dbReference>
<evidence type="ECO:0000313" key="3">
    <source>
        <dbReference type="Proteomes" id="UP001161438"/>
    </source>
</evidence>
<dbReference type="GO" id="GO:0005730">
    <property type="term" value="C:nucleolus"/>
    <property type="evidence" value="ECO:0007669"/>
    <property type="project" value="TreeGrafter"/>
</dbReference>
<dbReference type="PANTHER" id="PTHR15682">
    <property type="entry name" value="UNHEALTHY RIBOSOME BIOGENESIS PROTEIN 2 HOMOLOG"/>
    <property type="match status" value="1"/>
</dbReference>
<evidence type="ECO:0000259" key="1">
    <source>
        <dbReference type="Pfam" id="PF10441"/>
    </source>
</evidence>
<reference evidence="2" key="1">
    <citation type="submission" date="2022-10" db="EMBL/GenBank/DDBJ databases">
        <authorList>
            <person name="Byrne P K."/>
        </authorList>
    </citation>
    <scope>NUCLEOTIDE SEQUENCE</scope>
    <source>
        <strain evidence="2">IFO1815</strain>
    </source>
</reference>
<dbReference type="GeneID" id="80919260"/>
<keyword evidence="3" id="KW-1185">Reference proteome</keyword>
<dbReference type="EMBL" id="OX365766">
    <property type="protein sequence ID" value="CAI4034443.1"/>
    <property type="molecule type" value="Genomic_DNA"/>
</dbReference>
<proteinExistence type="predicted"/>
<name>A0AA35IR73_SACMI</name>
<organism evidence="2 3">
    <name type="scientific">Saccharomyces mikatae IFO 1815</name>
    <dbReference type="NCBI Taxonomy" id="226126"/>
    <lineage>
        <taxon>Eukaryota</taxon>
        <taxon>Fungi</taxon>
        <taxon>Dikarya</taxon>
        <taxon>Ascomycota</taxon>
        <taxon>Saccharomycotina</taxon>
        <taxon>Saccharomycetes</taxon>
        <taxon>Saccharomycetales</taxon>
        <taxon>Saccharomycetaceae</taxon>
        <taxon>Saccharomyces</taxon>
    </lineage>
</organism>
<feature type="domain" description="Nucleolar 27S pre-rRNA processing Urb2/Npa2 C-terminal" evidence="1">
    <location>
        <begin position="965"/>
        <end position="1173"/>
    </location>
</feature>
<dbReference type="AlphaFoldDB" id="A0AA35IR73"/>
<dbReference type="InterPro" id="IPR052609">
    <property type="entry name" value="Ribosome_Biogenesis_Reg"/>
</dbReference>
<accession>A0AA35IR73</accession>
<dbReference type="RefSeq" id="XP_056077564.1">
    <property type="nucleotide sequence ID" value="XM_056223557.1"/>
</dbReference>
<dbReference type="GO" id="GO:0042254">
    <property type="term" value="P:ribosome biogenesis"/>
    <property type="evidence" value="ECO:0007669"/>
    <property type="project" value="TreeGrafter"/>
</dbReference>
<dbReference type="Pfam" id="PF10441">
    <property type="entry name" value="Urb2"/>
    <property type="match status" value="1"/>
</dbReference>
<dbReference type="PANTHER" id="PTHR15682:SF2">
    <property type="entry name" value="UNHEALTHY RIBOSOME BIOGENESIS PROTEIN 2 HOMOLOG"/>
    <property type="match status" value="1"/>
</dbReference>